<reference evidence="9" key="1">
    <citation type="submission" date="2020-07" db="EMBL/GenBank/DDBJ databases">
        <title>Huge and variable diversity of episymbiotic CPR bacteria and DPANN archaea in groundwater ecosystems.</title>
        <authorList>
            <person name="He C.Y."/>
            <person name="Keren R."/>
            <person name="Whittaker M."/>
            <person name="Farag I.F."/>
            <person name="Doudna J."/>
            <person name="Cate J.H.D."/>
            <person name="Banfield J.F."/>
        </authorList>
    </citation>
    <scope>NUCLEOTIDE SEQUENCE</scope>
    <source>
        <strain evidence="9">NC_groundwater_1296_Ag_S-0.2um_52_80</strain>
    </source>
</reference>
<evidence type="ECO:0000256" key="3">
    <source>
        <dbReference type="ARBA" id="ARBA00022448"/>
    </source>
</evidence>
<dbReference type="PANTHER" id="PTHR19139:SF199">
    <property type="entry name" value="MIP17260P"/>
    <property type="match status" value="1"/>
</dbReference>
<keyword evidence="7 8" id="KW-0472">Membrane</keyword>
<accession>A0A8T3YJL9</accession>
<feature type="transmembrane region" description="Helical" evidence="8">
    <location>
        <begin position="86"/>
        <end position="108"/>
    </location>
</feature>
<evidence type="ECO:0000313" key="9">
    <source>
        <dbReference type="EMBL" id="MBI4210002.1"/>
    </source>
</evidence>
<dbReference type="Gene3D" id="1.20.1080.10">
    <property type="entry name" value="Glycerol uptake facilitator protein"/>
    <property type="match status" value="1"/>
</dbReference>
<dbReference type="InterPro" id="IPR022357">
    <property type="entry name" value="MIP_CS"/>
</dbReference>
<keyword evidence="5 8" id="KW-0812">Transmembrane</keyword>
<dbReference type="EMBL" id="JACQPB010000005">
    <property type="protein sequence ID" value="MBI4210002.1"/>
    <property type="molecule type" value="Genomic_DNA"/>
</dbReference>
<gene>
    <name evidence="9" type="ORF">HY544_00650</name>
</gene>
<keyword evidence="6 8" id="KW-1133">Transmembrane helix</keyword>
<protein>
    <submittedName>
        <fullName evidence="9">Aquaporin</fullName>
    </submittedName>
</protein>
<dbReference type="GO" id="GO:0005886">
    <property type="term" value="C:plasma membrane"/>
    <property type="evidence" value="ECO:0007669"/>
    <property type="project" value="UniProtKB-SubCell"/>
</dbReference>
<keyword evidence="3" id="KW-0813">Transport</keyword>
<feature type="transmembrane region" description="Helical" evidence="8">
    <location>
        <begin position="12"/>
        <end position="31"/>
    </location>
</feature>
<feature type="transmembrane region" description="Helical" evidence="8">
    <location>
        <begin position="120"/>
        <end position="142"/>
    </location>
</feature>
<evidence type="ECO:0000256" key="2">
    <source>
        <dbReference type="ARBA" id="ARBA00006175"/>
    </source>
</evidence>
<dbReference type="InterPro" id="IPR000425">
    <property type="entry name" value="MIP"/>
</dbReference>
<evidence type="ECO:0000256" key="4">
    <source>
        <dbReference type="ARBA" id="ARBA00022475"/>
    </source>
</evidence>
<feature type="transmembrane region" description="Helical" evidence="8">
    <location>
        <begin position="197"/>
        <end position="216"/>
    </location>
</feature>
<organism evidence="9 10">
    <name type="scientific">Candidatus Iainarchaeum sp</name>
    <dbReference type="NCBI Taxonomy" id="3101447"/>
    <lineage>
        <taxon>Archaea</taxon>
        <taxon>Candidatus Iainarchaeota</taxon>
        <taxon>Candidatus Iainarchaeia</taxon>
        <taxon>Candidatus Iainarchaeales</taxon>
        <taxon>Candidatus Iainarchaeaceae</taxon>
        <taxon>Candidatus Iainarchaeum</taxon>
    </lineage>
</organism>
<evidence type="ECO:0000256" key="6">
    <source>
        <dbReference type="ARBA" id="ARBA00022989"/>
    </source>
</evidence>
<dbReference type="PANTHER" id="PTHR19139">
    <property type="entry name" value="AQUAPORIN TRANSPORTER"/>
    <property type="match status" value="1"/>
</dbReference>
<dbReference type="GO" id="GO:0015250">
    <property type="term" value="F:water channel activity"/>
    <property type="evidence" value="ECO:0007669"/>
    <property type="project" value="TreeGrafter"/>
</dbReference>
<feature type="transmembrane region" description="Helical" evidence="8">
    <location>
        <begin position="154"/>
        <end position="177"/>
    </location>
</feature>
<dbReference type="Pfam" id="PF00230">
    <property type="entry name" value="MIP"/>
    <property type="match status" value="1"/>
</dbReference>
<dbReference type="InterPro" id="IPR023271">
    <property type="entry name" value="Aquaporin-like"/>
</dbReference>
<comment type="caution">
    <text evidence="9">The sequence shown here is derived from an EMBL/GenBank/DDBJ whole genome shotgun (WGS) entry which is preliminary data.</text>
</comment>
<dbReference type="PROSITE" id="PS00221">
    <property type="entry name" value="MIP"/>
    <property type="match status" value="1"/>
</dbReference>
<dbReference type="SUPFAM" id="SSF81338">
    <property type="entry name" value="Aquaporin-like"/>
    <property type="match status" value="1"/>
</dbReference>
<comment type="subcellular location">
    <subcellularLocation>
        <location evidence="1">Cell membrane</location>
        <topology evidence="1">Multi-pass membrane protein</topology>
    </subcellularLocation>
</comment>
<comment type="similarity">
    <text evidence="2">Belongs to the MIP/aquaporin (TC 1.A.8) family.</text>
</comment>
<sequence length="222" mass="22713">MRLGKDVLSEFFGTFVLVFAITASIVGSLSLTGGDFGALNLIAVALTAGLVLVTLINTFGQSSGAHFNPAVTIGLWASRRFEGRKVLTYIAAQFLGALLASASLWAIAQSASIGATTAGKFGTASAALVEIIATAIFMVVILSATSKKADSGHAGLTIGFFLLVAHLFAIPYSGASLNPARSLGPAVFAGGKAIEQLWIYFLGPVAGAVLGAIIYMKLAGEK</sequence>
<dbReference type="PRINTS" id="PR00783">
    <property type="entry name" value="MINTRINSICP"/>
</dbReference>
<feature type="transmembrane region" description="Helical" evidence="8">
    <location>
        <begin position="37"/>
        <end position="56"/>
    </location>
</feature>
<evidence type="ECO:0000256" key="7">
    <source>
        <dbReference type="ARBA" id="ARBA00023136"/>
    </source>
</evidence>
<evidence type="ECO:0000313" key="10">
    <source>
        <dbReference type="Proteomes" id="UP000732298"/>
    </source>
</evidence>
<evidence type="ECO:0000256" key="1">
    <source>
        <dbReference type="ARBA" id="ARBA00004651"/>
    </source>
</evidence>
<keyword evidence="4" id="KW-1003">Cell membrane</keyword>
<dbReference type="Proteomes" id="UP000732298">
    <property type="component" value="Unassembled WGS sequence"/>
</dbReference>
<evidence type="ECO:0000256" key="8">
    <source>
        <dbReference type="SAM" id="Phobius"/>
    </source>
</evidence>
<dbReference type="InterPro" id="IPR034294">
    <property type="entry name" value="Aquaporin_transptr"/>
</dbReference>
<name>A0A8T3YJL9_9ARCH</name>
<evidence type="ECO:0000256" key="5">
    <source>
        <dbReference type="ARBA" id="ARBA00022692"/>
    </source>
</evidence>
<dbReference type="AlphaFoldDB" id="A0A8T3YJL9"/>
<proteinExistence type="inferred from homology"/>